<protein>
    <submittedName>
        <fullName evidence="3">Uncharacterized protein</fullName>
    </submittedName>
</protein>
<sequence length="122" mass="13081">MEFRWRAGLALVMMAGLAMTGATAGCGLPLPAIESGRSDNFSFPYPTEGRPERIAIDHNTFEAENVGHTADGGQFFLTTPFEPGGRSFVALYLFDRDGGSSRRKSILSTRSSTSAGSRTSAR</sequence>
<keyword evidence="4" id="KW-1185">Reference proteome</keyword>
<accession>A0A7W5ASF4</accession>
<evidence type="ECO:0000256" key="1">
    <source>
        <dbReference type="SAM" id="MobiDB-lite"/>
    </source>
</evidence>
<feature type="signal peptide" evidence="2">
    <location>
        <begin position="1"/>
        <end position="24"/>
    </location>
</feature>
<reference evidence="3 4" key="1">
    <citation type="submission" date="2020-08" db="EMBL/GenBank/DDBJ databases">
        <title>Genomic Encyclopedia of Type Strains, Phase III (KMG-III): the genomes of soil and plant-associated and newly described type strains.</title>
        <authorList>
            <person name="Whitman W."/>
        </authorList>
    </citation>
    <scope>NUCLEOTIDE SEQUENCE [LARGE SCALE GENOMIC DNA]</scope>
    <source>
        <strain evidence="3 4">CECT 3287</strain>
    </source>
</reference>
<feature type="region of interest" description="Disordered" evidence="1">
    <location>
        <begin position="98"/>
        <end position="122"/>
    </location>
</feature>
<dbReference type="RefSeq" id="WP_203834185.1">
    <property type="nucleotide sequence ID" value="NZ_BMPW01000041.1"/>
</dbReference>
<feature type="chain" id="PRO_5030920966" evidence="2">
    <location>
        <begin position="25"/>
        <end position="122"/>
    </location>
</feature>
<evidence type="ECO:0000313" key="4">
    <source>
        <dbReference type="Proteomes" id="UP000590749"/>
    </source>
</evidence>
<dbReference type="Proteomes" id="UP000590749">
    <property type="component" value="Unassembled WGS sequence"/>
</dbReference>
<comment type="caution">
    <text evidence="3">The sequence shown here is derived from an EMBL/GenBank/DDBJ whole genome shotgun (WGS) entry which is preliminary data.</text>
</comment>
<dbReference type="AlphaFoldDB" id="A0A7W5ASF4"/>
<organism evidence="3 4">
    <name type="scientific">Actinoplanes campanulatus</name>
    <dbReference type="NCBI Taxonomy" id="113559"/>
    <lineage>
        <taxon>Bacteria</taxon>
        <taxon>Bacillati</taxon>
        <taxon>Actinomycetota</taxon>
        <taxon>Actinomycetes</taxon>
        <taxon>Micromonosporales</taxon>
        <taxon>Micromonosporaceae</taxon>
        <taxon>Actinoplanes</taxon>
    </lineage>
</organism>
<evidence type="ECO:0000313" key="3">
    <source>
        <dbReference type="EMBL" id="MBB3101445.1"/>
    </source>
</evidence>
<proteinExistence type="predicted"/>
<dbReference type="EMBL" id="JACHXF010000038">
    <property type="protein sequence ID" value="MBB3101445.1"/>
    <property type="molecule type" value="Genomic_DNA"/>
</dbReference>
<keyword evidence="2" id="KW-0732">Signal</keyword>
<dbReference type="PROSITE" id="PS51257">
    <property type="entry name" value="PROKAR_LIPOPROTEIN"/>
    <property type="match status" value="1"/>
</dbReference>
<feature type="compositionally biased region" description="Low complexity" evidence="1">
    <location>
        <begin position="106"/>
        <end position="122"/>
    </location>
</feature>
<evidence type="ECO:0000256" key="2">
    <source>
        <dbReference type="SAM" id="SignalP"/>
    </source>
</evidence>
<gene>
    <name evidence="3" type="ORF">FHR83_009174</name>
</gene>
<name>A0A7W5ASF4_9ACTN</name>